<evidence type="ECO:0000313" key="2">
    <source>
        <dbReference type="Proteomes" id="UP000287651"/>
    </source>
</evidence>
<organism evidence="1 2">
    <name type="scientific">Ensete ventricosum</name>
    <name type="common">Abyssinian banana</name>
    <name type="synonym">Musa ensete</name>
    <dbReference type="NCBI Taxonomy" id="4639"/>
    <lineage>
        <taxon>Eukaryota</taxon>
        <taxon>Viridiplantae</taxon>
        <taxon>Streptophyta</taxon>
        <taxon>Embryophyta</taxon>
        <taxon>Tracheophyta</taxon>
        <taxon>Spermatophyta</taxon>
        <taxon>Magnoliopsida</taxon>
        <taxon>Liliopsida</taxon>
        <taxon>Zingiberales</taxon>
        <taxon>Musaceae</taxon>
        <taxon>Ensete</taxon>
    </lineage>
</organism>
<proteinExistence type="predicted"/>
<comment type="caution">
    <text evidence="1">The sequence shown here is derived from an EMBL/GenBank/DDBJ whole genome shotgun (WGS) entry which is preliminary data.</text>
</comment>
<gene>
    <name evidence="1" type="ORF">B296_00025640</name>
</gene>
<dbReference type="AlphaFoldDB" id="A0A427ASZ3"/>
<name>A0A427ASZ3_ENSVE</name>
<reference evidence="1 2" key="1">
    <citation type="journal article" date="2014" name="Agronomy (Basel)">
        <title>A Draft Genome Sequence for Ensete ventricosum, the Drought-Tolerant Tree Against Hunger.</title>
        <authorList>
            <person name="Harrison J."/>
            <person name="Moore K.A."/>
            <person name="Paszkiewicz K."/>
            <person name="Jones T."/>
            <person name="Grant M."/>
            <person name="Ambacheew D."/>
            <person name="Muzemil S."/>
            <person name="Studholme D.J."/>
        </authorList>
    </citation>
    <scope>NUCLEOTIDE SEQUENCE [LARGE SCALE GENOMIC DNA]</scope>
</reference>
<sequence>MRPPRRRFRELSNLFRATFAPKTLLRAEAPISQLCSNRSSNLPSIVLRRFSVIGL</sequence>
<evidence type="ECO:0000313" key="1">
    <source>
        <dbReference type="EMBL" id="RRT79256.1"/>
    </source>
</evidence>
<dbReference type="EMBL" id="AMZH03001449">
    <property type="protein sequence ID" value="RRT79256.1"/>
    <property type="molecule type" value="Genomic_DNA"/>
</dbReference>
<accession>A0A427ASZ3</accession>
<dbReference type="Proteomes" id="UP000287651">
    <property type="component" value="Unassembled WGS sequence"/>
</dbReference>
<protein>
    <submittedName>
        <fullName evidence="1">Uncharacterized protein</fullName>
    </submittedName>
</protein>